<proteinExistence type="predicted"/>
<sequence>MERAGARRRGLRFPRWQELGGNATVIRRALNIWPPFAFAGVRVEHLSPDFRHARVRLGFNPLNRNYVGTQFGGSLFAMTDPFWMFMVLRNLGERDFVVWDKAAEIEFISPGRSAVTAEFTVTEEVLHELRTEAHELGKTLRWFETEVRGADGALVARVRKQLYVRPKRPVQSR</sequence>
<dbReference type="InterPro" id="IPR029069">
    <property type="entry name" value="HotDog_dom_sf"/>
</dbReference>
<dbReference type="EMBL" id="JAPFQL010000075">
    <property type="protein sequence ID" value="MDC5698595.1"/>
    <property type="molecule type" value="Genomic_DNA"/>
</dbReference>
<evidence type="ECO:0000313" key="2">
    <source>
        <dbReference type="Proteomes" id="UP001150259"/>
    </source>
</evidence>
<gene>
    <name evidence="1" type="ORF">OO014_15155</name>
</gene>
<comment type="caution">
    <text evidence="1">The sequence shown here is derived from an EMBL/GenBank/DDBJ whole genome shotgun (WGS) entry which is preliminary data.</text>
</comment>
<name>A0ABT5GL26_9MICO</name>
<accession>A0ABT5GL26</accession>
<reference evidence="1 2" key="1">
    <citation type="submission" date="2022-11" db="EMBL/GenBank/DDBJ databases">
        <title>Anaerobic phenanthrene biodegradation by a DNRA strain PheN6.</title>
        <authorList>
            <person name="Zhang Z."/>
        </authorList>
    </citation>
    <scope>NUCLEOTIDE SEQUENCE [LARGE SCALE GENOMIC DNA]</scope>
    <source>
        <strain evidence="1 2">PheN6</strain>
    </source>
</reference>
<protein>
    <submittedName>
        <fullName evidence="1">DUF4442 domain-containing protein</fullName>
    </submittedName>
</protein>
<dbReference type="Pfam" id="PF14539">
    <property type="entry name" value="DUF4442"/>
    <property type="match status" value="1"/>
</dbReference>
<keyword evidence="2" id="KW-1185">Reference proteome</keyword>
<dbReference type="Proteomes" id="UP001150259">
    <property type="component" value="Unassembled WGS sequence"/>
</dbReference>
<dbReference type="SUPFAM" id="SSF54637">
    <property type="entry name" value="Thioesterase/thiol ester dehydrase-isomerase"/>
    <property type="match status" value="1"/>
</dbReference>
<dbReference type="Gene3D" id="3.10.129.10">
    <property type="entry name" value="Hotdog Thioesterase"/>
    <property type="match status" value="1"/>
</dbReference>
<dbReference type="InterPro" id="IPR027961">
    <property type="entry name" value="DUF4442"/>
</dbReference>
<dbReference type="RefSeq" id="WP_272463161.1">
    <property type="nucleotide sequence ID" value="NZ_JAPFQL010000075.1"/>
</dbReference>
<evidence type="ECO:0000313" key="1">
    <source>
        <dbReference type="EMBL" id="MDC5698595.1"/>
    </source>
</evidence>
<organism evidence="1 2">
    <name type="scientific">Intrasporangium calvum</name>
    <dbReference type="NCBI Taxonomy" id="53358"/>
    <lineage>
        <taxon>Bacteria</taxon>
        <taxon>Bacillati</taxon>
        <taxon>Actinomycetota</taxon>
        <taxon>Actinomycetes</taxon>
        <taxon>Micrococcales</taxon>
        <taxon>Intrasporangiaceae</taxon>
        <taxon>Intrasporangium</taxon>
    </lineage>
</organism>